<feature type="compositionally biased region" description="Polar residues" evidence="1">
    <location>
        <begin position="369"/>
        <end position="379"/>
    </location>
</feature>
<protein>
    <recommendedName>
        <fullName evidence="3">Rhodopsin domain-containing protein</fullName>
    </recommendedName>
</protein>
<dbReference type="AlphaFoldDB" id="A0A0D2H5U2"/>
<feature type="transmembrane region" description="Helical" evidence="2">
    <location>
        <begin position="137"/>
        <end position="159"/>
    </location>
</feature>
<keyword evidence="2" id="KW-0812">Transmembrane</keyword>
<dbReference type="PANTHER" id="PTHR39614:SF2">
    <property type="entry name" value="INTEGRAL MEMBRANE PROTEIN"/>
    <property type="match status" value="1"/>
</dbReference>
<evidence type="ECO:0000313" key="5">
    <source>
        <dbReference type="Proteomes" id="UP000053029"/>
    </source>
</evidence>
<dbReference type="HOGENOM" id="CLU_036632_1_0_1"/>
<keyword evidence="2" id="KW-0472">Membrane</keyword>
<feature type="domain" description="Rhodopsin" evidence="3">
    <location>
        <begin position="49"/>
        <end position="277"/>
    </location>
</feature>
<dbReference type="OrthoDB" id="3918601at2759"/>
<feature type="transmembrane region" description="Helical" evidence="2">
    <location>
        <begin position="216"/>
        <end position="235"/>
    </location>
</feature>
<feature type="transmembrane region" description="Helical" evidence="2">
    <location>
        <begin position="255"/>
        <end position="274"/>
    </location>
</feature>
<dbReference type="RefSeq" id="XP_013290048.1">
    <property type="nucleotide sequence ID" value="XM_013434594.1"/>
</dbReference>
<dbReference type="InterPro" id="IPR049326">
    <property type="entry name" value="Rhodopsin_dom_fungi"/>
</dbReference>
<accession>A0A0D2H5U2</accession>
<evidence type="ECO:0000313" key="4">
    <source>
        <dbReference type="EMBL" id="KIW86240.1"/>
    </source>
</evidence>
<feature type="region of interest" description="Disordered" evidence="1">
    <location>
        <begin position="295"/>
        <end position="399"/>
    </location>
</feature>
<sequence>MTDSTTTDPTVAGNRYFRVTDDDHRGVILVVSVISAAYVPMILALRGTFTNKSIGLDDGLAIAVAVVGLLHSVLVWIAVSHGFGKSYEDITSSDASSISRLLLGSIVLFLVDLFLTKSCVILLCRKLFSINMKRHRTLCDTMTVVCGLWCIGAILALTIDCDSLQQLGYNTSFCPTLTKRWTAVAVVDGITEVLIFVLSMVVVLPLHMSTDRKISVLLTFAPRLAVIALIGLHAHYIYVTVHSSNPGIEIVTPTVYRQVLVLFAMASAALPALNRGLRKFNTHMGGAWMDTTLSQASRDRDAQAQASIPLKSFTKTNRTNKSSMNRSKRRSMDEDEIDSAEKNPNFRPDRVQHNTTAYWGKAVDPDARSGQSQESQNSEAKIIRKDMQWRVHYENSGPS</sequence>
<proteinExistence type="predicted"/>
<feature type="compositionally biased region" description="Low complexity" evidence="1">
    <location>
        <begin position="316"/>
        <end position="325"/>
    </location>
</feature>
<dbReference type="EMBL" id="KN846969">
    <property type="protein sequence ID" value="KIW86240.1"/>
    <property type="molecule type" value="Genomic_DNA"/>
</dbReference>
<feature type="transmembrane region" description="Helical" evidence="2">
    <location>
        <begin position="26"/>
        <end position="47"/>
    </location>
</feature>
<feature type="transmembrane region" description="Helical" evidence="2">
    <location>
        <begin position="59"/>
        <end position="78"/>
    </location>
</feature>
<dbReference type="VEuPathDB" id="FungiDB:Z517_01635"/>
<evidence type="ECO:0000256" key="2">
    <source>
        <dbReference type="SAM" id="Phobius"/>
    </source>
</evidence>
<keyword evidence="5" id="KW-1185">Reference proteome</keyword>
<feature type="compositionally biased region" description="Basic and acidic residues" evidence="1">
    <location>
        <begin position="381"/>
        <end position="393"/>
    </location>
</feature>
<keyword evidence="2" id="KW-1133">Transmembrane helix</keyword>
<feature type="transmembrane region" description="Helical" evidence="2">
    <location>
        <begin position="181"/>
        <end position="204"/>
    </location>
</feature>
<name>A0A0D2H5U2_9EURO</name>
<dbReference type="Proteomes" id="UP000053029">
    <property type="component" value="Unassembled WGS sequence"/>
</dbReference>
<reference evidence="4 5" key="1">
    <citation type="submission" date="2015-01" db="EMBL/GenBank/DDBJ databases">
        <title>The Genome Sequence of Fonsecaea pedrosoi CBS 271.37.</title>
        <authorList>
            <consortium name="The Broad Institute Genomics Platform"/>
            <person name="Cuomo C."/>
            <person name="de Hoog S."/>
            <person name="Gorbushina A."/>
            <person name="Stielow B."/>
            <person name="Teixiera M."/>
            <person name="Abouelleil A."/>
            <person name="Chapman S.B."/>
            <person name="Priest M."/>
            <person name="Young S.K."/>
            <person name="Wortman J."/>
            <person name="Nusbaum C."/>
            <person name="Birren B."/>
        </authorList>
    </citation>
    <scope>NUCLEOTIDE SEQUENCE [LARGE SCALE GENOMIC DNA]</scope>
    <source>
        <strain evidence="4 5">CBS 271.37</strain>
    </source>
</reference>
<dbReference type="GeneID" id="25301125"/>
<organism evidence="4 5">
    <name type="scientific">Fonsecaea pedrosoi CBS 271.37</name>
    <dbReference type="NCBI Taxonomy" id="1442368"/>
    <lineage>
        <taxon>Eukaryota</taxon>
        <taxon>Fungi</taxon>
        <taxon>Dikarya</taxon>
        <taxon>Ascomycota</taxon>
        <taxon>Pezizomycotina</taxon>
        <taxon>Eurotiomycetes</taxon>
        <taxon>Chaetothyriomycetidae</taxon>
        <taxon>Chaetothyriales</taxon>
        <taxon>Herpotrichiellaceae</taxon>
        <taxon>Fonsecaea</taxon>
    </lineage>
</organism>
<evidence type="ECO:0000256" key="1">
    <source>
        <dbReference type="SAM" id="MobiDB-lite"/>
    </source>
</evidence>
<gene>
    <name evidence="4" type="ORF">Z517_01635</name>
</gene>
<dbReference type="Pfam" id="PF20684">
    <property type="entry name" value="Fung_rhodopsin"/>
    <property type="match status" value="1"/>
</dbReference>
<evidence type="ECO:0000259" key="3">
    <source>
        <dbReference type="Pfam" id="PF20684"/>
    </source>
</evidence>
<feature type="transmembrane region" description="Helical" evidence="2">
    <location>
        <begin position="98"/>
        <end position="116"/>
    </location>
</feature>
<dbReference type="PANTHER" id="PTHR39614">
    <property type="entry name" value="INTEGRAL MEMBRANE PROTEIN"/>
    <property type="match status" value="1"/>
</dbReference>